<dbReference type="EMBL" id="JBFXLS010000079">
    <property type="protein sequence ID" value="KAL2819024.1"/>
    <property type="molecule type" value="Genomic_DNA"/>
</dbReference>
<keyword evidence="1" id="KW-0732">Signal</keyword>
<gene>
    <name evidence="2" type="ORF">BDW59DRAFT_165184</name>
</gene>
<feature type="signal peptide" evidence="1">
    <location>
        <begin position="1"/>
        <end position="19"/>
    </location>
</feature>
<reference evidence="2 3" key="1">
    <citation type="submission" date="2024-07" db="EMBL/GenBank/DDBJ databases">
        <title>Section-level genome sequencing and comparative genomics of Aspergillus sections Usti and Cavernicolus.</title>
        <authorList>
            <consortium name="Lawrence Berkeley National Laboratory"/>
            <person name="Nybo J.L."/>
            <person name="Vesth T.C."/>
            <person name="Theobald S."/>
            <person name="Frisvad J.C."/>
            <person name="Larsen T.O."/>
            <person name="Kjaerboelling I."/>
            <person name="Rothschild-Mancinelli K."/>
            <person name="Lyhne E.K."/>
            <person name="Kogle M.E."/>
            <person name="Barry K."/>
            <person name="Clum A."/>
            <person name="Na H."/>
            <person name="Ledsgaard L."/>
            <person name="Lin J."/>
            <person name="Lipzen A."/>
            <person name="Kuo A."/>
            <person name="Riley R."/>
            <person name="Mondo S."/>
            <person name="LaButti K."/>
            <person name="Haridas S."/>
            <person name="Pangalinan J."/>
            <person name="Salamov A.A."/>
            <person name="Simmons B.A."/>
            <person name="Magnuson J.K."/>
            <person name="Chen J."/>
            <person name="Drula E."/>
            <person name="Henrissat B."/>
            <person name="Wiebenga A."/>
            <person name="Lubbers R.J."/>
            <person name="Gomes A.C."/>
            <person name="Makela M.R."/>
            <person name="Stajich J."/>
            <person name="Grigoriev I.V."/>
            <person name="Mortensen U.H."/>
            <person name="De vries R.P."/>
            <person name="Baker S.E."/>
            <person name="Andersen M.R."/>
        </authorList>
    </citation>
    <scope>NUCLEOTIDE SEQUENCE [LARGE SCALE GENOMIC DNA]</scope>
    <source>
        <strain evidence="2 3">CBS 600.67</strain>
    </source>
</reference>
<name>A0ABR4HU65_9EURO</name>
<keyword evidence="3" id="KW-1185">Reference proteome</keyword>
<protein>
    <submittedName>
        <fullName evidence="2">Uncharacterized protein</fullName>
    </submittedName>
</protein>
<accession>A0ABR4HU65</accession>
<evidence type="ECO:0000256" key="1">
    <source>
        <dbReference type="SAM" id="SignalP"/>
    </source>
</evidence>
<dbReference type="Proteomes" id="UP001610335">
    <property type="component" value="Unassembled WGS sequence"/>
</dbReference>
<proteinExistence type="predicted"/>
<sequence>MKTTIIATALALALPIALAQPVTNTNTWTINACGNIFTGTGSNNCTTVSCAAGQTVDFGTSTGRPIELSLYSDSVCRDEITHFAGNETDYVLQMNLLSFLVLN</sequence>
<feature type="chain" id="PRO_5045910147" evidence="1">
    <location>
        <begin position="20"/>
        <end position="103"/>
    </location>
</feature>
<organism evidence="2 3">
    <name type="scientific">Aspergillus cavernicola</name>
    <dbReference type="NCBI Taxonomy" id="176166"/>
    <lineage>
        <taxon>Eukaryota</taxon>
        <taxon>Fungi</taxon>
        <taxon>Dikarya</taxon>
        <taxon>Ascomycota</taxon>
        <taxon>Pezizomycotina</taxon>
        <taxon>Eurotiomycetes</taxon>
        <taxon>Eurotiomycetidae</taxon>
        <taxon>Eurotiales</taxon>
        <taxon>Aspergillaceae</taxon>
        <taxon>Aspergillus</taxon>
        <taxon>Aspergillus subgen. Nidulantes</taxon>
    </lineage>
</organism>
<evidence type="ECO:0000313" key="2">
    <source>
        <dbReference type="EMBL" id="KAL2819024.1"/>
    </source>
</evidence>
<evidence type="ECO:0000313" key="3">
    <source>
        <dbReference type="Proteomes" id="UP001610335"/>
    </source>
</evidence>
<comment type="caution">
    <text evidence="2">The sequence shown here is derived from an EMBL/GenBank/DDBJ whole genome shotgun (WGS) entry which is preliminary data.</text>
</comment>